<protein>
    <submittedName>
        <fullName evidence="1">Uncharacterized protein</fullName>
    </submittedName>
</protein>
<keyword evidence="2" id="KW-1185">Reference proteome</keyword>
<organism evidence="1 2">
    <name type="scientific">Tritrichomonas musculus</name>
    <dbReference type="NCBI Taxonomy" id="1915356"/>
    <lineage>
        <taxon>Eukaryota</taxon>
        <taxon>Metamonada</taxon>
        <taxon>Parabasalia</taxon>
        <taxon>Tritrichomonadida</taxon>
        <taxon>Tritrichomonadidae</taxon>
        <taxon>Tritrichomonas</taxon>
    </lineage>
</organism>
<evidence type="ECO:0000313" key="1">
    <source>
        <dbReference type="EMBL" id="KAK8834362.1"/>
    </source>
</evidence>
<accession>A0ABR2GLQ5</accession>
<name>A0ABR2GLQ5_9EUKA</name>
<sequence>MAEILKNKNILKALIISSPDFLTFNPSPVQVSLLNNPKKLIRKQIFPYVKTMIPTTESIPYITTRFVSFAKTKMQYRSGIVFFYVLIPICLENTDYGIRYDFILDELEKTFCNSGIGDLEVGSRNDIEFADKCDYIGGCLITGRNINFNGVNIVQKTISEIFDFGMDNYNKLLFPFILDIENFDIPKGINDFSVFDILILDSNIEILLNSLKYFCNADKIQFDERIKKIYISNGYLDRSNFKEFSNIILEISGKVKPKREKPPVFKSKKHQDIWNKIQEGRKRTLEQNKVELCDIINVCEFAGDYHIPMSEIMNWSLWRVINCYKNILEKQSYKDSFEIFLVSGDKNIIENKHWLDRIKIRQENK</sequence>
<comment type="caution">
    <text evidence="1">The sequence shown here is derived from an EMBL/GenBank/DDBJ whole genome shotgun (WGS) entry which is preliminary data.</text>
</comment>
<gene>
    <name evidence="1" type="ORF">M9Y10_031326</name>
</gene>
<proteinExistence type="predicted"/>
<dbReference type="EMBL" id="JAPFFF010000421">
    <property type="protein sequence ID" value="KAK8834362.1"/>
    <property type="molecule type" value="Genomic_DNA"/>
</dbReference>
<reference evidence="1 2" key="1">
    <citation type="submission" date="2024-04" db="EMBL/GenBank/DDBJ databases">
        <title>Tritrichomonas musculus Genome.</title>
        <authorList>
            <person name="Alves-Ferreira E."/>
            <person name="Grigg M."/>
            <person name="Lorenzi H."/>
            <person name="Galac M."/>
        </authorList>
    </citation>
    <scope>NUCLEOTIDE SEQUENCE [LARGE SCALE GENOMIC DNA]</scope>
    <source>
        <strain evidence="1 2">EAF2021</strain>
    </source>
</reference>
<evidence type="ECO:0000313" key="2">
    <source>
        <dbReference type="Proteomes" id="UP001470230"/>
    </source>
</evidence>
<dbReference type="Proteomes" id="UP001470230">
    <property type="component" value="Unassembled WGS sequence"/>
</dbReference>